<keyword evidence="3" id="KW-0808">Transferase</keyword>
<dbReference type="InterPro" id="IPR029044">
    <property type="entry name" value="Nucleotide-diphossugar_trans"/>
</dbReference>
<dbReference type="EMBL" id="JAERKF010000028">
    <property type="protein sequence ID" value="MBS1011815.1"/>
    <property type="molecule type" value="Genomic_DNA"/>
</dbReference>
<evidence type="ECO:0000256" key="1">
    <source>
        <dbReference type="ARBA" id="ARBA00006739"/>
    </source>
</evidence>
<dbReference type="Pfam" id="PF13641">
    <property type="entry name" value="Glyco_tranf_2_3"/>
    <property type="match status" value="1"/>
</dbReference>
<feature type="transmembrane region" description="Helical" evidence="4">
    <location>
        <begin position="358"/>
        <end position="378"/>
    </location>
</feature>
<dbReference type="Proteomes" id="UP000676478">
    <property type="component" value="Unassembled WGS sequence"/>
</dbReference>
<evidence type="ECO:0000313" key="5">
    <source>
        <dbReference type="EMBL" id="MBS1011815.1"/>
    </source>
</evidence>
<proteinExistence type="inferred from homology"/>
<evidence type="ECO:0000313" key="6">
    <source>
        <dbReference type="Proteomes" id="UP000676478"/>
    </source>
</evidence>
<name>A0AA41ERZ4_LEVBR</name>
<dbReference type="PANTHER" id="PTHR43630:SF1">
    <property type="entry name" value="POLY-BETA-1,6-N-ACETYL-D-GLUCOSAMINE SYNTHASE"/>
    <property type="match status" value="1"/>
</dbReference>
<protein>
    <submittedName>
        <fullName evidence="5">Glycosyltransferase family 2 protein</fullName>
    </submittedName>
</protein>
<feature type="transmembrane region" description="Helical" evidence="4">
    <location>
        <begin position="318"/>
        <end position="337"/>
    </location>
</feature>
<sequence length="397" mass="46259">MFVTFWFANAYDNSYIKYRHKYMNYYKHYSPTITIIVPAFNEEKAIYQTLTSVYNNDYRKKNIVVVDDGSSDNTWRIIQKFANEHKDDANIAVITQRNGGKSVAINNAILNYDHSDLTMVLDADSLLKKDAISKMVSWFCDKKVLALAMNVKMISVSTFLGICQRLEFVSAYRGKCAEHFLKSLYIIGGIGSTFRTNELKAIGGYDTNTPTEDIDLTLKIIQKYGNKKRIVGYAHDAIAYTQPVSKFSSLVKQRYRWKYGRFVAFMKYRNLFFNSSKRFSKSLTFVQLPLAVFQELFMLIEPYVYVYLVFNVVYYQDMSTFMSMLMYVVIVLLISICSSKESMKSKLIMILESPLNFVLSYILTIVEYTSLIFSFFHFRSILKYNENHASWTHVERL</sequence>
<dbReference type="GO" id="GO:0016757">
    <property type="term" value="F:glycosyltransferase activity"/>
    <property type="evidence" value="ECO:0007669"/>
    <property type="project" value="UniProtKB-KW"/>
</dbReference>
<dbReference type="CDD" id="cd06423">
    <property type="entry name" value="CESA_like"/>
    <property type="match status" value="1"/>
</dbReference>
<keyword evidence="2" id="KW-0328">Glycosyltransferase</keyword>
<comment type="caution">
    <text evidence="5">The sequence shown here is derived from an EMBL/GenBank/DDBJ whole genome shotgun (WGS) entry which is preliminary data.</text>
</comment>
<gene>
    <name evidence="5" type="ORF">JK167_13470</name>
</gene>
<organism evidence="5 6">
    <name type="scientific">Levilactobacillus brevis</name>
    <name type="common">Lactobacillus brevis</name>
    <dbReference type="NCBI Taxonomy" id="1580"/>
    <lineage>
        <taxon>Bacteria</taxon>
        <taxon>Bacillati</taxon>
        <taxon>Bacillota</taxon>
        <taxon>Bacilli</taxon>
        <taxon>Lactobacillales</taxon>
        <taxon>Lactobacillaceae</taxon>
        <taxon>Levilactobacillus</taxon>
    </lineage>
</organism>
<comment type="similarity">
    <text evidence="1">Belongs to the glycosyltransferase 2 family.</text>
</comment>
<evidence type="ECO:0000256" key="2">
    <source>
        <dbReference type="ARBA" id="ARBA00022676"/>
    </source>
</evidence>
<dbReference type="SUPFAM" id="SSF53448">
    <property type="entry name" value="Nucleotide-diphospho-sugar transferases"/>
    <property type="match status" value="1"/>
</dbReference>
<keyword evidence="4" id="KW-0812">Transmembrane</keyword>
<keyword evidence="4" id="KW-0472">Membrane</keyword>
<dbReference type="AlphaFoldDB" id="A0AA41ERZ4"/>
<reference evidence="5" key="2">
    <citation type="submission" date="2022-09" db="EMBL/GenBank/DDBJ databases">
        <title>Genome-inferred correspondence between phylogeny and metabolic traits in the wild Drosophila gut microbiome.</title>
        <authorList>
            <person name="Bueno E."/>
            <person name="Blow F."/>
            <person name="Douglas A.E."/>
        </authorList>
    </citation>
    <scope>NUCLEOTIDE SEQUENCE</scope>
    <source>
        <strain evidence="5">Dm-2019-70</strain>
    </source>
</reference>
<dbReference type="PANTHER" id="PTHR43630">
    <property type="entry name" value="POLY-BETA-1,6-N-ACETYL-D-GLUCOSAMINE SYNTHASE"/>
    <property type="match status" value="1"/>
</dbReference>
<evidence type="ECO:0000256" key="3">
    <source>
        <dbReference type="ARBA" id="ARBA00022679"/>
    </source>
</evidence>
<keyword evidence="4" id="KW-1133">Transmembrane helix</keyword>
<dbReference type="Gene3D" id="3.90.550.10">
    <property type="entry name" value="Spore Coat Polysaccharide Biosynthesis Protein SpsA, Chain A"/>
    <property type="match status" value="1"/>
</dbReference>
<reference evidence="5" key="1">
    <citation type="submission" date="2020-12" db="EMBL/GenBank/DDBJ databases">
        <authorList>
            <person name="Mcmullen J.G."/>
        </authorList>
    </citation>
    <scope>NUCLEOTIDE SEQUENCE</scope>
    <source>
        <strain evidence="5">Dm-2019-70</strain>
    </source>
</reference>
<accession>A0AA41ERZ4</accession>
<feature type="transmembrane region" description="Helical" evidence="4">
    <location>
        <begin position="285"/>
        <end position="306"/>
    </location>
</feature>
<evidence type="ECO:0000256" key="4">
    <source>
        <dbReference type="SAM" id="Phobius"/>
    </source>
</evidence>